<gene>
    <name evidence="3" type="ORF">J1M35_06410</name>
</gene>
<feature type="region of interest" description="Disordered" evidence="1">
    <location>
        <begin position="245"/>
        <end position="272"/>
    </location>
</feature>
<keyword evidence="4" id="KW-1185">Reference proteome</keyword>
<dbReference type="KEGG" id="otd:J1M35_06410"/>
<reference evidence="3" key="1">
    <citation type="submission" date="2021-03" db="EMBL/GenBank/DDBJ databases">
        <title>Ottowia sp. 27C isolated from the cloaca of a Giant Asian pond turtle (Heosemys grandis).</title>
        <authorList>
            <person name="Spergser J."/>
            <person name="Busse H.-J."/>
        </authorList>
    </citation>
    <scope>NUCLEOTIDE SEQUENCE</scope>
    <source>
        <strain evidence="3">27C</strain>
    </source>
</reference>
<feature type="chain" id="PRO_5037171469" evidence="2">
    <location>
        <begin position="26"/>
        <end position="272"/>
    </location>
</feature>
<proteinExistence type="predicted"/>
<feature type="compositionally biased region" description="Pro residues" evidence="1">
    <location>
        <begin position="154"/>
        <end position="166"/>
    </location>
</feature>
<organism evidence="3 4">
    <name type="scientific">Ottowia testudinis</name>
    <dbReference type="NCBI Taxonomy" id="2816950"/>
    <lineage>
        <taxon>Bacteria</taxon>
        <taxon>Pseudomonadati</taxon>
        <taxon>Pseudomonadota</taxon>
        <taxon>Betaproteobacteria</taxon>
        <taxon>Burkholderiales</taxon>
        <taxon>Comamonadaceae</taxon>
        <taxon>Ottowia</taxon>
    </lineage>
</organism>
<evidence type="ECO:0000313" key="3">
    <source>
        <dbReference type="EMBL" id="QTD46510.1"/>
    </source>
</evidence>
<dbReference type="RefSeq" id="WP_208010409.1">
    <property type="nucleotide sequence ID" value="NZ_CP071796.1"/>
</dbReference>
<feature type="compositionally biased region" description="Pro residues" evidence="1">
    <location>
        <begin position="248"/>
        <end position="258"/>
    </location>
</feature>
<evidence type="ECO:0000256" key="2">
    <source>
        <dbReference type="SAM" id="SignalP"/>
    </source>
</evidence>
<dbReference type="PROSITE" id="PS51318">
    <property type="entry name" value="TAT"/>
    <property type="match status" value="1"/>
</dbReference>
<evidence type="ECO:0000313" key="4">
    <source>
        <dbReference type="Proteomes" id="UP000663903"/>
    </source>
</evidence>
<name>A0A975CHX9_9BURK</name>
<dbReference type="AlphaFoldDB" id="A0A975CHX9"/>
<feature type="signal peptide" evidence="2">
    <location>
        <begin position="1"/>
        <end position="25"/>
    </location>
</feature>
<dbReference type="InterPro" id="IPR006311">
    <property type="entry name" value="TAT_signal"/>
</dbReference>
<dbReference type="Proteomes" id="UP000663903">
    <property type="component" value="Chromosome"/>
</dbReference>
<protein>
    <submittedName>
        <fullName evidence="3">Uncharacterized protein</fullName>
    </submittedName>
</protein>
<dbReference type="EMBL" id="CP071796">
    <property type="protein sequence ID" value="QTD46510.1"/>
    <property type="molecule type" value="Genomic_DNA"/>
</dbReference>
<keyword evidence="2" id="KW-0732">Signal</keyword>
<evidence type="ECO:0000256" key="1">
    <source>
        <dbReference type="SAM" id="MobiDB-lite"/>
    </source>
</evidence>
<feature type="region of interest" description="Disordered" evidence="1">
    <location>
        <begin position="154"/>
        <end position="208"/>
    </location>
</feature>
<sequence>MTSPRSLLLSALALAAATLAAPAHAVGRLVDVQIIDRDSSATLPVYQHRGEWWVAGRPGARYAIQVRNAAPGRVLGVMAVDGVNVISGDTASWQQTGYVLSRGQSAQITGWRKSDDEVAAFHFTALPDSYAARTGRPDDVGVIGVAVFRERYVPPPPRASVAPAPPNGRFSAESAASAAAAPASPQADASARAPAPDARLGTGHGERETSYVTHTTFERRGSRPDEVITIRYDSRANLIAAGIIASPVQPPTPQPRPFPESTRYVPDPPAWR</sequence>
<feature type="compositionally biased region" description="Low complexity" evidence="1">
    <location>
        <begin position="171"/>
        <end position="198"/>
    </location>
</feature>
<accession>A0A975CHX9</accession>